<reference evidence="1 2" key="1">
    <citation type="journal article" date="2019" name="G3 (Bethesda)">
        <title>Sequencing of a Wild Apple (Malus baccata) Genome Unravels the Differences Between Cultivated and Wild Apple Species Regarding Disease Resistance and Cold Tolerance.</title>
        <authorList>
            <person name="Chen X."/>
        </authorList>
    </citation>
    <scope>NUCLEOTIDE SEQUENCE [LARGE SCALE GENOMIC DNA]</scope>
    <source>
        <strain evidence="2">cv. Shandingzi</strain>
        <tissue evidence="1">Leaves</tissue>
    </source>
</reference>
<sequence length="151" mass="16628">MRACKDRKVVGTYFSYLLLSVDSSSPATASTLNNPDVPRVVRTPSPSGVAVAVGNKDTKAPSFLIMEEPLDDCPWGRRYNSVDRFPPLLCRCIVSPISAMAMNIAIIKPVTLVPITCIEFFLVGRIRLDDLFAFSPTTCFKFLLLVGQNKL</sequence>
<protein>
    <submittedName>
        <fullName evidence="1">Uncharacterized protein</fullName>
    </submittedName>
</protein>
<evidence type="ECO:0000313" key="1">
    <source>
        <dbReference type="EMBL" id="TQD96743.1"/>
    </source>
</evidence>
<organism evidence="1 2">
    <name type="scientific">Malus baccata</name>
    <name type="common">Siberian crab apple</name>
    <name type="synonym">Pyrus baccata</name>
    <dbReference type="NCBI Taxonomy" id="106549"/>
    <lineage>
        <taxon>Eukaryota</taxon>
        <taxon>Viridiplantae</taxon>
        <taxon>Streptophyta</taxon>
        <taxon>Embryophyta</taxon>
        <taxon>Tracheophyta</taxon>
        <taxon>Spermatophyta</taxon>
        <taxon>Magnoliopsida</taxon>
        <taxon>eudicotyledons</taxon>
        <taxon>Gunneridae</taxon>
        <taxon>Pentapetalae</taxon>
        <taxon>rosids</taxon>
        <taxon>fabids</taxon>
        <taxon>Rosales</taxon>
        <taxon>Rosaceae</taxon>
        <taxon>Amygdaloideae</taxon>
        <taxon>Maleae</taxon>
        <taxon>Malus</taxon>
    </lineage>
</organism>
<dbReference type="AlphaFoldDB" id="A0A540MDB5"/>
<comment type="caution">
    <text evidence="1">The sequence shown here is derived from an EMBL/GenBank/DDBJ whole genome shotgun (WGS) entry which is preliminary data.</text>
</comment>
<dbReference type="Proteomes" id="UP000315295">
    <property type="component" value="Unassembled WGS sequence"/>
</dbReference>
<proteinExistence type="predicted"/>
<gene>
    <name evidence="1" type="ORF">C1H46_017636</name>
</gene>
<dbReference type="EMBL" id="VIEB01000286">
    <property type="protein sequence ID" value="TQD96743.1"/>
    <property type="molecule type" value="Genomic_DNA"/>
</dbReference>
<accession>A0A540MDB5</accession>
<evidence type="ECO:0000313" key="2">
    <source>
        <dbReference type="Proteomes" id="UP000315295"/>
    </source>
</evidence>
<name>A0A540MDB5_MALBA</name>
<keyword evidence="2" id="KW-1185">Reference proteome</keyword>